<dbReference type="PANTHER" id="PTHR43201:SF5">
    <property type="entry name" value="MEDIUM-CHAIN ACYL-COA LIGASE ACSF2, MITOCHONDRIAL"/>
    <property type="match status" value="1"/>
</dbReference>
<dbReference type="InterPro" id="IPR042099">
    <property type="entry name" value="ANL_N_sf"/>
</dbReference>
<dbReference type="PROSITE" id="PS00455">
    <property type="entry name" value="AMP_BINDING"/>
    <property type="match status" value="1"/>
</dbReference>
<organism evidence="5 6">
    <name type="scientific">Desulfonema magnum</name>
    <dbReference type="NCBI Taxonomy" id="45655"/>
    <lineage>
        <taxon>Bacteria</taxon>
        <taxon>Pseudomonadati</taxon>
        <taxon>Thermodesulfobacteriota</taxon>
        <taxon>Desulfobacteria</taxon>
        <taxon>Desulfobacterales</taxon>
        <taxon>Desulfococcaceae</taxon>
        <taxon>Desulfonema</taxon>
    </lineage>
</organism>
<dbReference type="Gene3D" id="3.40.50.12780">
    <property type="entry name" value="N-terminal domain of ligase-like"/>
    <property type="match status" value="1"/>
</dbReference>
<dbReference type="InterPro" id="IPR020845">
    <property type="entry name" value="AMP-binding_CS"/>
</dbReference>
<dbReference type="Gene3D" id="3.30.300.30">
    <property type="match status" value="1"/>
</dbReference>
<proteinExistence type="inferred from homology"/>
<name>A0A975BIS3_9BACT</name>
<feature type="domain" description="AMP-binding enzyme C-terminal" evidence="4">
    <location>
        <begin position="401"/>
        <end position="477"/>
    </location>
</feature>
<dbReference type="EMBL" id="CP061800">
    <property type="protein sequence ID" value="QTA86287.1"/>
    <property type="molecule type" value="Genomic_DNA"/>
</dbReference>
<dbReference type="InterPro" id="IPR045851">
    <property type="entry name" value="AMP-bd_C_sf"/>
</dbReference>
<evidence type="ECO:0000259" key="3">
    <source>
        <dbReference type="Pfam" id="PF00501"/>
    </source>
</evidence>
<dbReference type="InterPro" id="IPR000873">
    <property type="entry name" value="AMP-dep_synth/lig_dom"/>
</dbReference>
<dbReference type="KEGG" id="dmm:dnm_023080"/>
<dbReference type="GO" id="GO:0006631">
    <property type="term" value="P:fatty acid metabolic process"/>
    <property type="evidence" value="ECO:0007669"/>
    <property type="project" value="TreeGrafter"/>
</dbReference>
<dbReference type="PANTHER" id="PTHR43201">
    <property type="entry name" value="ACYL-COA SYNTHETASE"/>
    <property type="match status" value="1"/>
</dbReference>
<evidence type="ECO:0000313" key="6">
    <source>
        <dbReference type="Proteomes" id="UP000663722"/>
    </source>
</evidence>
<feature type="domain" description="AMP-dependent synthetase/ligase" evidence="3">
    <location>
        <begin position="9"/>
        <end position="349"/>
    </location>
</feature>
<comment type="similarity">
    <text evidence="1">Belongs to the ATP-dependent AMP-binding enzyme family.</text>
</comment>
<evidence type="ECO:0000256" key="1">
    <source>
        <dbReference type="ARBA" id="ARBA00006432"/>
    </source>
</evidence>
<gene>
    <name evidence="5" type="ORF">dnm_023080</name>
</gene>
<dbReference type="InterPro" id="IPR025110">
    <property type="entry name" value="AMP-bd_C"/>
</dbReference>
<evidence type="ECO:0000313" key="5">
    <source>
        <dbReference type="EMBL" id="QTA86287.1"/>
    </source>
</evidence>
<protein>
    <submittedName>
        <fullName evidence="5">AMP-dependent synthetase/ligase family protein</fullName>
    </submittedName>
</protein>
<dbReference type="Proteomes" id="UP000663722">
    <property type="component" value="Chromosome"/>
</dbReference>
<dbReference type="RefSeq" id="WP_207681986.1">
    <property type="nucleotide sequence ID" value="NZ_CP061800.1"/>
</dbReference>
<dbReference type="AlphaFoldDB" id="A0A975BIS3"/>
<dbReference type="Pfam" id="PF13193">
    <property type="entry name" value="AMP-binding_C"/>
    <property type="match status" value="1"/>
</dbReference>
<dbReference type="SUPFAM" id="SSF56801">
    <property type="entry name" value="Acetyl-CoA synthetase-like"/>
    <property type="match status" value="1"/>
</dbReference>
<reference evidence="5" key="1">
    <citation type="journal article" date="2021" name="Microb. Physiol.">
        <title>Proteogenomic Insights into the Physiology of Marine, Sulfate-Reducing, Filamentous Desulfonema limicola and Desulfonema magnum.</title>
        <authorList>
            <person name="Schnaars V."/>
            <person name="Wohlbrand L."/>
            <person name="Scheve S."/>
            <person name="Hinrichs C."/>
            <person name="Reinhardt R."/>
            <person name="Rabus R."/>
        </authorList>
    </citation>
    <scope>NUCLEOTIDE SEQUENCE</scope>
    <source>
        <strain evidence="5">4be13</strain>
    </source>
</reference>
<keyword evidence="2" id="KW-0436">Ligase</keyword>
<accession>A0A975BIS3</accession>
<dbReference type="GO" id="GO:0031956">
    <property type="term" value="F:medium-chain fatty acid-CoA ligase activity"/>
    <property type="evidence" value="ECO:0007669"/>
    <property type="project" value="TreeGrafter"/>
</dbReference>
<evidence type="ECO:0000256" key="2">
    <source>
        <dbReference type="ARBA" id="ARBA00022598"/>
    </source>
</evidence>
<sequence>MKLNLAECFFQKAEQQADHPLILGPGAEDRTSYSEFREEIRLLAKRLRDAGVGRGSNIGLHYRGGRDYIAFVYAIWNCGACVTPLPLELTVPEKRQIFQHIHMDGVISGANILDQIRASVRPAILSLTRQAVFAKVDTVCEAPSHLADINPAFIRFTSGTTGDAKGVVLSHRSIYERIHAANQVLQISENDRILWLLSMDYHFAVSIVAYLMFGAGIILPKNSFGVTLLTAASDHRATFIYGSPIHYSLMTQDDTGALLPPELRLAIVTTTALRSEIADAFYKRFGRILNETYGIIELGLPAINVSHLKEKQGSVGRMVPGYELRLDCLQGQEQGEITIRGKGVLDAYYFPWQSRDAILRQNDGWFRTGDIGRLDADGFLYIVGRIKEMISIGGLKFFPEEVESVLENHPAIHAACVFAVQERQWGMSAMAYLVLAEGRATPDDNELIAYCKKYLTRHKIPGRFQWVDHLTYTASGKKNRNPEK</sequence>
<dbReference type="Pfam" id="PF00501">
    <property type="entry name" value="AMP-binding"/>
    <property type="match status" value="1"/>
</dbReference>
<evidence type="ECO:0000259" key="4">
    <source>
        <dbReference type="Pfam" id="PF13193"/>
    </source>
</evidence>
<keyword evidence="6" id="KW-1185">Reference proteome</keyword>